<dbReference type="STRING" id="493475.GARC_1999"/>
<organism evidence="1 2">
    <name type="scientific">Paraglaciecola arctica BSs20135</name>
    <dbReference type="NCBI Taxonomy" id="493475"/>
    <lineage>
        <taxon>Bacteria</taxon>
        <taxon>Pseudomonadati</taxon>
        <taxon>Pseudomonadota</taxon>
        <taxon>Gammaproteobacteria</taxon>
        <taxon>Alteromonadales</taxon>
        <taxon>Alteromonadaceae</taxon>
        <taxon>Paraglaciecola</taxon>
    </lineage>
</organism>
<dbReference type="EMBL" id="BAEO01000027">
    <property type="protein sequence ID" value="GAC18966.1"/>
    <property type="molecule type" value="Genomic_DNA"/>
</dbReference>
<reference evidence="1 2" key="1">
    <citation type="journal article" date="2017" name="Antonie Van Leeuwenhoek">
        <title>Rhizobium rhizosphaerae sp. nov., a novel species isolated from rice rhizosphere.</title>
        <authorList>
            <person name="Zhao J.J."/>
            <person name="Zhang J."/>
            <person name="Zhang R.J."/>
            <person name="Zhang C.W."/>
            <person name="Yin H.Q."/>
            <person name="Zhang X.X."/>
        </authorList>
    </citation>
    <scope>NUCLEOTIDE SEQUENCE [LARGE SCALE GENOMIC DNA]</scope>
    <source>
        <strain evidence="1 2">BSs20135</strain>
    </source>
</reference>
<keyword evidence="2" id="KW-1185">Reference proteome</keyword>
<protein>
    <submittedName>
        <fullName evidence="1">Uncharacterized protein</fullName>
    </submittedName>
</protein>
<proteinExistence type="predicted"/>
<evidence type="ECO:0000313" key="2">
    <source>
        <dbReference type="Proteomes" id="UP000006327"/>
    </source>
</evidence>
<sequence length="40" mass="4723">MVCAEFNMCLILNDLSILVISKFYFASYNEIILTFNKMRI</sequence>
<name>K6Y4T7_9ALTE</name>
<evidence type="ECO:0000313" key="1">
    <source>
        <dbReference type="EMBL" id="GAC18966.1"/>
    </source>
</evidence>
<comment type="caution">
    <text evidence="1">The sequence shown here is derived from an EMBL/GenBank/DDBJ whole genome shotgun (WGS) entry which is preliminary data.</text>
</comment>
<gene>
    <name evidence="1" type="ORF">GARC_1999</name>
</gene>
<accession>K6Y4T7</accession>
<dbReference type="AlphaFoldDB" id="K6Y4T7"/>
<dbReference type="Proteomes" id="UP000006327">
    <property type="component" value="Unassembled WGS sequence"/>
</dbReference>